<sequence length="273" mass="29216">MKTIAVGLDHSQESEAAARWGAAAAVRRGGRLLLVHGYAPAGAAQGLAEFDIENIRDAALARADAVANSLRADHLQLRVDTLVRPELPVPLLLQVSEHVDLLVLGHHRANWLERLTSGSVSAILTARSKCPVVTVPFGNVCFDGPVVVAVDVDAPSDQAIKTAFERARDIGQRVTIICAIPDDAAPEQISDAYARADTLLDPWRRQYPDCPVNVQLVNGDPHRSLAEAVPQASLLVITRPRAGTAFPVWTTSVTRAAHHAARHPIAVVDHSAS</sequence>
<dbReference type="SUPFAM" id="SSF52402">
    <property type="entry name" value="Adenine nucleotide alpha hydrolases-like"/>
    <property type="match status" value="2"/>
</dbReference>
<dbReference type="Gene3D" id="3.40.50.620">
    <property type="entry name" value="HUPs"/>
    <property type="match status" value="2"/>
</dbReference>
<dbReference type="PANTHER" id="PTHR46268:SF6">
    <property type="entry name" value="UNIVERSAL STRESS PROTEIN UP12"/>
    <property type="match status" value="1"/>
</dbReference>
<organism evidence="4 6">
    <name type="scientific">Gordonia amicalis</name>
    <dbReference type="NCBI Taxonomy" id="89053"/>
    <lineage>
        <taxon>Bacteria</taxon>
        <taxon>Bacillati</taxon>
        <taxon>Actinomycetota</taxon>
        <taxon>Actinomycetes</taxon>
        <taxon>Mycobacteriales</taxon>
        <taxon>Gordoniaceae</taxon>
        <taxon>Gordonia</taxon>
    </lineage>
</organism>
<name>A0AAE4R7J2_9ACTN</name>
<keyword evidence="5" id="KW-1185">Reference proteome</keyword>
<comment type="similarity">
    <text evidence="1">Belongs to the universal stress protein A family.</text>
</comment>
<dbReference type="InterPro" id="IPR006015">
    <property type="entry name" value="Universal_stress_UspA"/>
</dbReference>
<gene>
    <name evidence="3" type="ORF">R3P94_09800</name>
    <name evidence="4" type="ORF">R3Q15_21810</name>
</gene>
<evidence type="ECO:0000313" key="4">
    <source>
        <dbReference type="EMBL" id="MDV6314484.1"/>
    </source>
</evidence>
<accession>A0AAE4R7J2</accession>
<dbReference type="EMBL" id="JAWLKI010000009">
    <property type="protein sequence ID" value="MDV6307610.1"/>
    <property type="molecule type" value="Genomic_DNA"/>
</dbReference>
<evidence type="ECO:0000259" key="2">
    <source>
        <dbReference type="Pfam" id="PF00582"/>
    </source>
</evidence>
<dbReference type="Proteomes" id="UP001185779">
    <property type="component" value="Unassembled WGS sequence"/>
</dbReference>
<dbReference type="AlphaFoldDB" id="A0AAE4R7J2"/>
<comment type="caution">
    <text evidence="4">The sequence shown here is derived from an EMBL/GenBank/DDBJ whole genome shotgun (WGS) entry which is preliminary data.</text>
</comment>
<dbReference type="PANTHER" id="PTHR46268">
    <property type="entry name" value="STRESS RESPONSE PROTEIN NHAX"/>
    <property type="match status" value="1"/>
</dbReference>
<dbReference type="EMBL" id="JAWLKH010000035">
    <property type="protein sequence ID" value="MDV6314484.1"/>
    <property type="molecule type" value="Genomic_DNA"/>
</dbReference>
<evidence type="ECO:0000313" key="3">
    <source>
        <dbReference type="EMBL" id="MDV6307610.1"/>
    </source>
</evidence>
<dbReference type="InterPro" id="IPR006016">
    <property type="entry name" value="UspA"/>
</dbReference>
<evidence type="ECO:0000256" key="1">
    <source>
        <dbReference type="ARBA" id="ARBA00008791"/>
    </source>
</evidence>
<dbReference type="PRINTS" id="PR01438">
    <property type="entry name" value="UNVRSLSTRESS"/>
</dbReference>
<proteinExistence type="inferred from homology"/>
<dbReference type="InterPro" id="IPR014729">
    <property type="entry name" value="Rossmann-like_a/b/a_fold"/>
</dbReference>
<dbReference type="RefSeq" id="WP_006435209.1">
    <property type="nucleotide sequence ID" value="NZ_CP096596.1"/>
</dbReference>
<reference evidence="4 5" key="1">
    <citation type="submission" date="2023-10" db="EMBL/GenBank/DDBJ databases">
        <title>Development of a sustainable strategy for remediation of hydrocarbon-contaminated territories based on the waste exchange concept.</title>
        <authorList>
            <person name="Krivoruchko A."/>
        </authorList>
    </citation>
    <scope>NUCLEOTIDE SEQUENCE</scope>
    <source>
        <strain evidence="3 5">IEGM 1266</strain>
        <strain evidence="4">IEGM 1279</strain>
    </source>
</reference>
<evidence type="ECO:0000313" key="5">
    <source>
        <dbReference type="Proteomes" id="UP001185779"/>
    </source>
</evidence>
<evidence type="ECO:0000313" key="6">
    <source>
        <dbReference type="Proteomes" id="UP001185922"/>
    </source>
</evidence>
<feature type="domain" description="UspA" evidence="2">
    <location>
        <begin position="1"/>
        <end position="136"/>
    </location>
</feature>
<protein>
    <submittedName>
        <fullName evidence="4">Universal stress protein</fullName>
    </submittedName>
</protein>
<dbReference type="Pfam" id="PF00582">
    <property type="entry name" value="Usp"/>
    <property type="match status" value="1"/>
</dbReference>
<dbReference type="Proteomes" id="UP001185922">
    <property type="component" value="Unassembled WGS sequence"/>
</dbReference>